<accession>A0A2M7XEU5</accession>
<dbReference type="EMBL" id="PFWU01000001">
    <property type="protein sequence ID" value="PJA46390.1"/>
    <property type="molecule type" value="Genomic_DNA"/>
</dbReference>
<dbReference type="AlphaFoldDB" id="A0A2M7XEU5"/>
<evidence type="ECO:0008006" key="3">
    <source>
        <dbReference type="Google" id="ProtNLM"/>
    </source>
</evidence>
<gene>
    <name evidence="1" type="ORF">CO174_00035</name>
</gene>
<reference evidence="2" key="1">
    <citation type="submission" date="2017-09" db="EMBL/GenBank/DDBJ databases">
        <title>Depth-based differentiation of microbial function through sediment-hosted aquifers and enrichment of novel symbionts in the deep terrestrial subsurface.</title>
        <authorList>
            <person name="Probst A.J."/>
            <person name="Ladd B."/>
            <person name="Jarett J.K."/>
            <person name="Geller-Mcgrath D.E."/>
            <person name="Sieber C.M.K."/>
            <person name="Emerson J.B."/>
            <person name="Anantharaman K."/>
            <person name="Thomas B.C."/>
            <person name="Malmstrom R."/>
            <person name="Stieglmeier M."/>
            <person name="Klingl A."/>
            <person name="Woyke T."/>
            <person name="Ryan C.M."/>
            <person name="Banfield J.F."/>
        </authorList>
    </citation>
    <scope>NUCLEOTIDE SEQUENCE [LARGE SCALE GENOMIC DNA]</scope>
</reference>
<proteinExistence type="predicted"/>
<dbReference type="Proteomes" id="UP000229385">
    <property type="component" value="Unassembled WGS sequence"/>
</dbReference>
<sequence length="193" mass="21647">MFKLLGSILVVIIFSLLIWQRFDVPPSLEAMVTAVEGSSTYEIGDDLKRGIIISTQEEYLLVQLGDAYQLALDRRTQVELEDLTLGEPTIRLQKGRIQITSSGSPIWITTNQSESTLAGGTATLVNYDFLEEVHIIPLEGSIQVHIKKTGEYLSTPVPIGVHEGYDVSYERIDPTLDSESTRPFYVWVEQMIQ</sequence>
<evidence type="ECO:0000313" key="1">
    <source>
        <dbReference type="EMBL" id="PJA46390.1"/>
    </source>
</evidence>
<comment type="caution">
    <text evidence="1">The sequence shown here is derived from an EMBL/GenBank/DDBJ whole genome shotgun (WGS) entry which is preliminary data.</text>
</comment>
<protein>
    <recommendedName>
        <fullName evidence="3">FecR protein domain-containing protein</fullName>
    </recommendedName>
</protein>
<organism evidence="1 2">
    <name type="scientific">Candidatus Uhrbacteria bacterium CG_4_9_14_3_um_filter_50_9</name>
    <dbReference type="NCBI Taxonomy" id="1975035"/>
    <lineage>
        <taxon>Bacteria</taxon>
        <taxon>Candidatus Uhriibacteriota</taxon>
    </lineage>
</organism>
<evidence type="ECO:0000313" key="2">
    <source>
        <dbReference type="Proteomes" id="UP000229385"/>
    </source>
</evidence>
<name>A0A2M7XEU5_9BACT</name>